<dbReference type="Proteomes" id="UP000268014">
    <property type="component" value="Unassembled WGS sequence"/>
</dbReference>
<reference evidence="2 3" key="2">
    <citation type="submission" date="2018-11" db="EMBL/GenBank/DDBJ databases">
        <authorList>
            <consortium name="Pathogen Informatics"/>
        </authorList>
    </citation>
    <scope>NUCLEOTIDE SEQUENCE [LARGE SCALE GENOMIC DNA]</scope>
    <source>
        <strain evidence="2 3">MHpl1</strain>
    </source>
</reference>
<sequence length="211" mass="23012">MKLVLVVLFCLTSPSRACSTNTNYARDAEIITDPSFTFTVSPPVRWTYYPPVAPTGSITVTNFFPGQSMTSEEALRYCQNEYLEALSEVPAVNSLGVTTTVTYSPDEISNCYIGQPVPGGTKIGYLAGGAVTQIAIVTLQQATPTTCPLSTTMLQAGIGPYQEYTKTVTVSTRGGITLSRYTWTRVLAQFQSTLNLRYQALFRSQLTLDNN</sequence>
<evidence type="ECO:0000313" key="4">
    <source>
        <dbReference type="WBParaSite" id="HPLM_0000076601-mRNA-1"/>
    </source>
</evidence>
<protein>
    <submittedName>
        <fullName evidence="4">DUF4468 domain-containing protein</fullName>
    </submittedName>
</protein>
<feature type="signal peptide" evidence="1">
    <location>
        <begin position="1"/>
        <end position="17"/>
    </location>
</feature>
<dbReference type="OrthoDB" id="5779933at2759"/>
<proteinExistence type="predicted"/>
<organism evidence="4">
    <name type="scientific">Haemonchus placei</name>
    <name type="common">Barber's pole worm</name>
    <dbReference type="NCBI Taxonomy" id="6290"/>
    <lineage>
        <taxon>Eukaryota</taxon>
        <taxon>Metazoa</taxon>
        <taxon>Ecdysozoa</taxon>
        <taxon>Nematoda</taxon>
        <taxon>Chromadorea</taxon>
        <taxon>Rhabditida</taxon>
        <taxon>Rhabditina</taxon>
        <taxon>Rhabditomorpha</taxon>
        <taxon>Strongyloidea</taxon>
        <taxon>Trichostrongylidae</taxon>
        <taxon>Haemonchus</taxon>
    </lineage>
</organism>
<gene>
    <name evidence="2" type="ORF">HPLM_LOCUS767</name>
</gene>
<accession>A0A0N4VTZ9</accession>
<reference evidence="4" key="1">
    <citation type="submission" date="2017-02" db="UniProtKB">
        <authorList>
            <consortium name="WormBaseParasite"/>
        </authorList>
    </citation>
    <scope>IDENTIFICATION</scope>
</reference>
<dbReference type="OMA" id="ISNCYIG"/>
<evidence type="ECO:0000313" key="3">
    <source>
        <dbReference type="Proteomes" id="UP000268014"/>
    </source>
</evidence>
<keyword evidence="1" id="KW-0732">Signal</keyword>
<feature type="chain" id="PRO_5043123201" evidence="1">
    <location>
        <begin position="18"/>
        <end position="211"/>
    </location>
</feature>
<name>A0A0N4VTZ9_HAEPC</name>
<evidence type="ECO:0000313" key="2">
    <source>
        <dbReference type="EMBL" id="VDO06301.1"/>
    </source>
</evidence>
<keyword evidence="3" id="KW-1185">Reference proteome</keyword>
<dbReference type="WBParaSite" id="HPLM_0000076601-mRNA-1">
    <property type="protein sequence ID" value="HPLM_0000076601-mRNA-1"/>
    <property type="gene ID" value="HPLM_0000076601"/>
</dbReference>
<evidence type="ECO:0000256" key="1">
    <source>
        <dbReference type="SAM" id="SignalP"/>
    </source>
</evidence>
<dbReference type="AlphaFoldDB" id="A0A0N4VTZ9"/>
<dbReference type="EMBL" id="UZAF01000698">
    <property type="protein sequence ID" value="VDO06301.1"/>
    <property type="molecule type" value="Genomic_DNA"/>
</dbReference>